<organism evidence="2 3">
    <name type="scientific">Zizania palustris</name>
    <name type="common">Northern wild rice</name>
    <dbReference type="NCBI Taxonomy" id="103762"/>
    <lineage>
        <taxon>Eukaryota</taxon>
        <taxon>Viridiplantae</taxon>
        <taxon>Streptophyta</taxon>
        <taxon>Embryophyta</taxon>
        <taxon>Tracheophyta</taxon>
        <taxon>Spermatophyta</taxon>
        <taxon>Magnoliopsida</taxon>
        <taxon>Liliopsida</taxon>
        <taxon>Poales</taxon>
        <taxon>Poaceae</taxon>
        <taxon>BOP clade</taxon>
        <taxon>Oryzoideae</taxon>
        <taxon>Oryzeae</taxon>
        <taxon>Zizaniinae</taxon>
        <taxon>Zizania</taxon>
    </lineage>
</organism>
<dbReference type="EMBL" id="JAAALK010000283">
    <property type="protein sequence ID" value="KAG8073587.1"/>
    <property type="molecule type" value="Genomic_DNA"/>
</dbReference>
<sequence length="110" mass="12092">MDLLPRAPTGQVISMRRWMLRCDEEKLPTLLLDVQGEITRARAHHLNYQVASFLGGHLYSMNYMALPKPSDIILRNQGSLNGGGGGNPKHGDDHTTLISSGLGLNTLKIE</sequence>
<accession>A0A8J5SPF4</accession>
<reference evidence="2" key="1">
    <citation type="journal article" date="2021" name="bioRxiv">
        <title>Whole Genome Assembly and Annotation of Northern Wild Rice, Zizania palustris L., Supports a Whole Genome Duplication in the Zizania Genus.</title>
        <authorList>
            <person name="Haas M."/>
            <person name="Kono T."/>
            <person name="Macchietto M."/>
            <person name="Millas R."/>
            <person name="McGilp L."/>
            <person name="Shao M."/>
            <person name="Duquette J."/>
            <person name="Hirsch C.N."/>
            <person name="Kimball J."/>
        </authorList>
    </citation>
    <scope>NUCLEOTIDE SEQUENCE</scope>
    <source>
        <tissue evidence="2">Fresh leaf tissue</tissue>
    </source>
</reference>
<keyword evidence="3" id="KW-1185">Reference proteome</keyword>
<name>A0A8J5SPF4_ZIZPA</name>
<feature type="region of interest" description="Disordered" evidence="1">
    <location>
        <begin position="77"/>
        <end position="98"/>
    </location>
</feature>
<proteinExistence type="predicted"/>
<gene>
    <name evidence="2" type="ORF">GUJ93_ZPchr0006g44641</name>
</gene>
<dbReference type="Proteomes" id="UP000729402">
    <property type="component" value="Unassembled WGS sequence"/>
</dbReference>
<evidence type="ECO:0000313" key="3">
    <source>
        <dbReference type="Proteomes" id="UP000729402"/>
    </source>
</evidence>
<protein>
    <submittedName>
        <fullName evidence="2">Uncharacterized protein</fullName>
    </submittedName>
</protein>
<evidence type="ECO:0000256" key="1">
    <source>
        <dbReference type="SAM" id="MobiDB-lite"/>
    </source>
</evidence>
<comment type="caution">
    <text evidence="2">The sequence shown here is derived from an EMBL/GenBank/DDBJ whole genome shotgun (WGS) entry which is preliminary data.</text>
</comment>
<dbReference type="AlphaFoldDB" id="A0A8J5SPF4"/>
<reference evidence="2" key="2">
    <citation type="submission" date="2021-02" db="EMBL/GenBank/DDBJ databases">
        <authorList>
            <person name="Kimball J.A."/>
            <person name="Haas M.W."/>
            <person name="Macchietto M."/>
            <person name="Kono T."/>
            <person name="Duquette J."/>
            <person name="Shao M."/>
        </authorList>
    </citation>
    <scope>NUCLEOTIDE SEQUENCE</scope>
    <source>
        <tissue evidence="2">Fresh leaf tissue</tissue>
    </source>
</reference>
<evidence type="ECO:0000313" key="2">
    <source>
        <dbReference type="EMBL" id="KAG8073587.1"/>
    </source>
</evidence>